<proteinExistence type="predicted"/>
<feature type="compositionally biased region" description="Low complexity" evidence="1">
    <location>
        <begin position="1"/>
        <end position="16"/>
    </location>
</feature>
<accession>A0A9W6KTU9</accession>
<reference evidence="2" key="1">
    <citation type="journal article" date="2014" name="Int. J. Syst. Evol. Microbiol.">
        <title>Complete genome sequence of Corynebacterium casei LMG S-19264T (=DSM 44701T), isolated from a smear-ripened cheese.</title>
        <authorList>
            <consortium name="US DOE Joint Genome Institute (JGI-PGF)"/>
            <person name="Walter F."/>
            <person name="Albersmeier A."/>
            <person name="Kalinowski J."/>
            <person name="Ruckert C."/>
        </authorList>
    </citation>
    <scope>NUCLEOTIDE SEQUENCE</scope>
    <source>
        <strain evidence="2">VKM Ac-1321</strain>
    </source>
</reference>
<feature type="compositionally biased region" description="Pro residues" evidence="1">
    <location>
        <begin position="34"/>
        <end position="49"/>
    </location>
</feature>
<keyword evidence="3" id="KW-1185">Reference proteome</keyword>
<dbReference type="PANTHER" id="PTHR36221">
    <property type="entry name" value="DUF742 DOMAIN-CONTAINING PROTEIN"/>
    <property type="match status" value="1"/>
</dbReference>
<gene>
    <name evidence="2" type="ORF">GCM10017581_088690</name>
</gene>
<evidence type="ECO:0000256" key="1">
    <source>
        <dbReference type="SAM" id="MobiDB-lite"/>
    </source>
</evidence>
<evidence type="ECO:0000313" key="3">
    <source>
        <dbReference type="Proteomes" id="UP001143480"/>
    </source>
</evidence>
<dbReference type="Proteomes" id="UP001143480">
    <property type="component" value="Unassembled WGS sequence"/>
</dbReference>
<organism evidence="2 3">
    <name type="scientific">Dactylosporangium matsuzakiense</name>
    <dbReference type="NCBI Taxonomy" id="53360"/>
    <lineage>
        <taxon>Bacteria</taxon>
        <taxon>Bacillati</taxon>
        <taxon>Actinomycetota</taxon>
        <taxon>Actinomycetes</taxon>
        <taxon>Micromonosporales</taxon>
        <taxon>Micromonosporaceae</taxon>
        <taxon>Dactylosporangium</taxon>
    </lineage>
</organism>
<dbReference type="InterPro" id="IPR007995">
    <property type="entry name" value="DUF742"/>
</dbReference>
<dbReference type="AlphaFoldDB" id="A0A9W6KTU9"/>
<sequence length="164" mass="17522">MADSQASQGSSGEARSAGGGFGPRLPDPRMIPVWEPPSEAPRQPAPPPAAAAAPEEELDDVFLRPFMLTGGRTRPLQDGLRVETIVSALPAALSAPLRFELRRIVELSQTPLSVAEIAVRLGVPLGVTRVLVADLVADGYVSFAKVDELPIDVLERLRDRVRAL</sequence>
<dbReference type="Pfam" id="PF05331">
    <property type="entry name" value="DUF742"/>
    <property type="match status" value="1"/>
</dbReference>
<evidence type="ECO:0000313" key="2">
    <source>
        <dbReference type="EMBL" id="GLL07117.1"/>
    </source>
</evidence>
<reference evidence="2" key="2">
    <citation type="submission" date="2023-01" db="EMBL/GenBank/DDBJ databases">
        <authorList>
            <person name="Sun Q."/>
            <person name="Evtushenko L."/>
        </authorList>
    </citation>
    <scope>NUCLEOTIDE SEQUENCE</scope>
    <source>
        <strain evidence="2">VKM Ac-1321</strain>
    </source>
</reference>
<dbReference type="RefSeq" id="WP_223104697.1">
    <property type="nucleotide sequence ID" value="NZ_BAAAXA010000001.1"/>
</dbReference>
<protein>
    <recommendedName>
        <fullName evidence="4">DUF742 domain-containing protein</fullName>
    </recommendedName>
</protein>
<dbReference type="PANTHER" id="PTHR36221:SF1">
    <property type="entry name" value="DUF742 DOMAIN-CONTAINING PROTEIN"/>
    <property type="match status" value="1"/>
</dbReference>
<comment type="caution">
    <text evidence="2">The sequence shown here is derived from an EMBL/GenBank/DDBJ whole genome shotgun (WGS) entry which is preliminary data.</text>
</comment>
<evidence type="ECO:0008006" key="4">
    <source>
        <dbReference type="Google" id="ProtNLM"/>
    </source>
</evidence>
<feature type="region of interest" description="Disordered" evidence="1">
    <location>
        <begin position="1"/>
        <end position="54"/>
    </location>
</feature>
<name>A0A9W6KTU9_9ACTN</name>
<dbReference type="EMBL" id="BSFP01000085">
    <property type="protein sequence ID" value="GLL07117.1"/>
    <property type="molecule type" value="Genomic_DNA"/>
</dbReference>